<dbReference type="PROSITE" id="PS51273">
    <property type="entry name" value="GATASE_TYPE_1"/>
    <property type="match status" value="1"/>
</dbReference>
<dbReference type="PANTHER" id="PTHR43418:SF4">
    <property type="entry name" value="MULTIFUNCTIONAL TRYPTOPHAN BIOSYNTHESIS PROTEIN"/>
    <property type="match status" value="1"/>
</dbReference>
<feature type="domain" description="Glutamine amidotransferase" evidence="2">
    <location>
        <begin position="6"/>
        <end position="140"/>
    </location>
</feature>
<protein>
    <submittedName>
        <fullName evidence="3">Aminodeoxychorismate/anthranilate synthase component II</fullName>
    </submittedName>
</protein>
<name>A0A633TDA7_CAMJU</name>
<dbReference type="InterPro" id="IPR050472">
    <property type="entry name" value="Anth_synth/Amidotransfase"/>
</dbReference>
<accession>A0A633TDA7</accession>
<keyword evidence="1" id="KW-0315">Glutamine amidotransferase</keyword>
<dbReference type="AlphaFoldDB" id="A0A633TDA7"/>
<dbReference type="Gene3D" id="3.40.50.880">
    <property type="match status" value="1"/>
</dbReference>
<reference evidence="3" key="1">
    <citation type="submission" date="2019-10" db="EMBL/GenBank/DDBJ databases">
        <authorList>
            <consortium name="PulseNet: The National Subtyping Network for Foodborne Disease Surveillance"/>
            <person name="Tarr C.L."/>
            <person name="Trees E."/>
            <person name="Katz L.S."/>
            <person name="Carleton-Romer H.A."/>
            <person name="Stroika S."/>
            <person name="Kucerova Z."/>
            <person name="Roache K.F."/>
            <person name="Sabol A.L."/>
            <person name="Besser J."/>
            <person name="Gerner-Smidt P."/>
        </authorList>
    </citation>
    <scope>NUCLEOTIDE SEQUENCE</scope>
    <source>
        <strain evidence="3">PNUSAC012813</strain>
    </source>
</reference>
<proteinExistence type="predicted"/>
<dbReference type="GO" id="GO:0005829">
    <property type="term" value="C:cytosol"/>
    <property type="evidence" value="ECO:0007669"/>
    <property type="project" value="TreeGrafter"/>
</dbReference>
<dbReference type="GO" id="GO:0000162">
    <property type="term" value="P:L-tryptophan biosynthetic process"/>
    <property type="evidence" value="ECO:0007669"/>
    <property type="project" value="TreeGrafter"/>
</dbReference>
<dbReference type="EMBL" id="AAMHGK010000089">
    <property type="protein sequence ID" value="EDH3327163.1"/>
    <property type="molecule type" value="Genomic_DNA"/>
</dbReference>
<dbReference type="SUPFAM" id="SSF52317">
    <property type="entry name" value="Class I glutamine amidotransferase-like"/>
    <property type="match status" value="1"/>
</dbReference>
<dbReference type="PRINTS" id="PR00096">
    <property type="entry name" value="GATASE"/>
</dbReference>
<feature type="non-terminal residue" evidence="3">
    <location>
        <position position="143"/>
    </location>
</feature>
<dbReference type="GO" id="GO:0004049">
    <property type="term" value="F:anthranilate synthase activity"/>
    <property type="evidence" value="ECO:0007669"/>
    <property type="project" value="TreeGrafter"/>
</dbReference>
<dbReference type="PANTHER" id="PTHR43418">
    <property type="entry name" value="MULTIFUNCTIONAL TRYPTOPHAN BIOSYNTHESIS PROTEIN-RELATED"/>
    <property type="match status" value="1"/>
</dbReference>
<evidence type="ECO:0000256" key="1">
    <source>
        <dbReference type="ARBA" id="ARBA00022962"/>
    </source>
</evidence>
<dbReference type="InterPro" id="IPR017926">
    <property type="entry name" value="GATASE"/>
</dbReference>
<comment type="caution">
    <text evidence="3">The sequence shown here is derived from an EMBL/GenBank/DDBJ whole genome shotgun (WGS) entry which is preliminary data.</text>
</comment>
<dbReference type="Pfam" id="PF00117">
    <property type="entry name" value="GATase"/>
    <property type="match status" value="1"/>
</dbReference>
<organism evidence="3">
    <name type="scientific">Campylobacter jejuni</name>
    <dbReference type="NCBI Taxonomy" id="197"/>
    <lineage>
        <taxon>Bacteria</taxon>
        <taxon>Pseudomonadati</taxon>
        <taxon>Campylobacterota</taxon>
        <taxon>Epsilonproteobacteria</taxon>
        <taxon>Campylobacterales</taxon>
        <taxon>Campylobacteraceae</taxon>
        <taxon>Campylobacter</taxon>
    </lineage>
</organism>
<dbReference type="PRINTS" id="PR00097">
    <property type="entry name" value="ANTSNTHASEII"/>
</dbReference>
<dbReference type="InterPro" id="IPR029062">
    <property type="entry name" value="Class_I_gatase-like"/>
</dbReference>
<evidence type="ECO:0000313" key="3">
    <source>
        <dbReference type="EMBL" id="EDH3327163.1"/>
    </source>
</evidence>
<sequence>MKKILFIDNYDSFSYTIIYYLKELGFECKVIKNDTFKKAKELEKFDFTHLIISPGPHSPKESKLSLKAIKYFKKNKKILGICLGHQCIAEIFGGRVSKMQNPMHGKISKLYFKKDPIFKGIKKEIEICLYHSLHISSMPEKCK</sequence>
<gene>
    <name evidence="3" type="ORF">GC762_08425</name>
</gene>
<dbReference type="CDD" id="cd01743">
    <property type="entry name" value="GATase1_Anthranilate_Synthase"/>
    <property type="match status" value="1"/>
</dbReference>
<evidence type="ECO:0000259" key="2">
    <source>
        <dbReference type="Pfam" id="PF00117"/>
    </source>
</evidence>
<dbReference type="InterPro" id="IPR006221">
    <property type="entry name" value="TrpG/PapA_dom"/>
</dbReference>